<dbReference type="Proteomes" id="UP001379235">
    <property type="component" value="Unassembled WGS sequence"/>
</dbReference>
<evidence type="ECO:0000313" key="3">
    <source>
        <dbReference type="Proteomes" id="UP001379235"/>
    </source>
</evidence>
<accession>A0ABU8SCS0</accession>
<dbReference type="EMBL" id="JBBHJY010000009">
    <property type="protein sequence ID" value="MEJ6011585.1"/>
    <property type="molecule type" value="Genomic_DNA"/>
</dbReference>
<sequence>MNIAIIGAGIAGLSCADALQDAGHCPVLFDKGRGPGGRMSTRRVQTPLGEAAFDHGAQYFTARDPGFKRLVDSWQRSGVAAPWPQSGTDAWVGVPGMNAVTRQMAAAHDVAWGHQVTAMVRRAGSWWLTGPAGETGPYDAAVLAIPAEQAAVLLSLHDFAMARKALMVRSQPCWTGMFVFDHPLAGVPPVMRNRGDIAWAARNSAKPGRSGPEAWVVQASATWSAAWLEAPADEVAGLLHRALAQAAGCIIPEPLVATAHRWRYALSVGTGDGALWNPDLGLGACGDWLMGPRVESAWLSGRKLAAMCKGAGPVIGSVQLTGITCPKGHVPILP</sequence>
<name>A0ABU8SCS0_9SPHN</name>
<comment type="caution">
    <text evidence="2">The sequence shown here is derived from an EMBL/GenBank/DDBJ whole genome shotgun (WGS) entry which is preliminary data.</text>
</comment>
<evidence type="ECO:0000313" key="2">
    <source>
        <dbReference type="EMBL" id="MEJ6011585.1"/>
    </source>
</evidence>
<dbReference type="Gene3D" id="3.50.50.60">
    <property type="entry name" value="FAD/NAD(P)-binding domain"/>
    <property type="match status" value="1"/>
</dbReference>
<evidence type="ECO:0000259" key="1">
    <source>
        <dbReference type="Pfam" id="PF01593"/>
    </source>
</evidence>
<dbReference type="PANTHER" id="PTHR16128">
    <property type="entry name" value="FAD/NAD(P)-BINDING OXIDOREDUCTASE FAMILY PROTEIN"/>
    <property type="match status" value="1"/>
</dbReference>
<dbReference type="InterPro" id="IPR002937">
    <property type="entry name" value="Amino_oxidase"/>
</dbReference>
<proteinExistence type="predicted"/>
<keyword evidence="3" id="KW-1185">Reference proteome</keyword>
<dbReference type="Gene3D" id="3.90.660.10">
    <property type="match status" value="1"/>
</dbReference>
<organism evidence="2 3">
    <name type="scientific">Novosphingobium aquae</name>
    <dbReference type="NCBI Taxonomy" id="3133435"/>
    <lineage>
        <taxon>Bacteria</taxon>
        <taxon>Pseudomonadati</taxon>
        <taxon>Pseudomonadota</taxon>
        <taxon>Alphaproteobacteria</taxon>
        <taxon>Sphingomonadales</taxon>
        <taxon>Sphingomonadaceae</taxon>
        <taxon>Novosphingobium</taxon>
    </lineage>
</organism>
<protein>
    <submittedName>
        <fullName evidence="2">FAD-dependent oxidoreductase</fullName>
    </submittedName>
</protein>
<dbReference type="RefSeq" id="WP_339968977.1">
    <property type="nucleotide sequence ID" value="NZ_JBBHJY010000009.1"/>
</dbReference>
<gene>
    <name evidence="2" type="ORF">WG900_16855</name>
</gene>
<dbReference type="Pfam" id="PF01593">
    <property type="entry name" value="Amino_oxidase"/>
    <property type="match status" value="1"/>
</dbReference>
<dbReference type="Pfam" id="PF13450">
    <property type="entry name" value="NAD_binding_8"/>
    <property type="match status" value="1"/>
</dbReference>
<dbReference type="SUPFAM" id="SSF51905">
    <property type="entry name" value="FAD/NAD(P)-binding domain"/>
    <property type="match status" value="1"/>
</dbReference>
<reference evidence="2 3" key="1">
    <citation type="submission" date="2024-03" db="EMBL/GenBank/DDBJ databases">
        <authorList>
            <person name="Jo J.-H."/>
        </authorList>
    </citation>
    <scope>NUCLEOTIDE SEQUENCE [LARGE SCALE GENOMIC DNA]</scope>
    <source>
        <strain evidence="2 3">AS3R-12</strain>
    </source>
</reference>
<feature type="domain" description="Amine oxidase" evidence="1">
    <location>
        <begin position="87"/>
        <end position="305"/>
    </location>
</feature>
<dbReference type="InterPro" id="IPR036188">
    <property type="entry name" value="FAD/NAD-bd_sf"/>
</dbReference>
<dbReference type="PANTHER" id="PTHR16128:SF5">
    <property type="entry name" value="FAD_NAD(P)-BINDING OXIDOREDUCTASE FAMILY PROTEIN"/>
    <property type="match status" value="1"/>
</dbReference>